<name>A0ABR2G442_9ROSI</name>
<keyword evidence="2" id="KW-1185">Reference proteome</keyword>
<dbReference type="Proteomes" id="UP001472677">
    <property type="component" value="Unassembled WGS sequence"/>
</dbReference>
<sequence>MEVLTKDVEIWKSNAKAEALEREVAELGAYVIDRHKGTQVSPCPGRNTMPPRALVRSETKHLYPCGVCAIGRHKWVWASPFPYINTISSRSLVGLKTTQNA</sequence>
<protein>
    <submittedName>
        <fullName evidence="1">Uncharacterized protein</fullName>
    </submittedName>
</protein>
<comment type="caution">
    <text evidence="1">The sequence shown here is derived from an EMBL/GenBank/DDBJ whole genome shotgun (WGS) entry which is preliminary data.</text>
</comment>
<evidence type="ECO:0000313" key="2">
    <source>
        <dbReference type="Proteomes" id="UP001472677"/>
    </source>
</evidence>
<accession>A0ABR2G442</accession>
<organism evidence="1 2">
    <name type="scientific">Hibiscus sabdariffa</name>
    <name type="common">roselle</name>
    <dbReference type="NCBI Taxonomy" id="183260"/>
    <lineage>
        <taxon>Eukaryota</taxon>
        <taxon>Viridiplantae</taxon>
        <taxon>Streptophyta</taxon>
        <taxon>Embryophyta</taxon>
        <taxon>Tracheophyta</taxon>
        <taxon>Spermatophyta</taxon>
        <taxon>Magnoliopsida</taxon>
        <taxon>eudicotyledons</taxon>
        <taxon>Gunneridae</taxon>
        <taxon>Pentapetalae</taxon>
        <taxon>rosids</taxon>
        <taxon>malvids</taxon>
        <taxon>Malvales</taxon>
        <taxon>Malvaceae</taxon>
        <taxon>Malvoideae</taxon>
        <taxon>Hibiscus</taxon>
    </lineage>
</organism>
<reference evidence="1 2" key="1">
    <citation type="journal article" date="2024" name="G3 (Bethesda)">
        <title>Genome assembly of Hibiscus sabdariffa L. provides insights into metabolisms of medicinal natural products.</title>
        <authorList>
            <person name="Kim T."/>
        </authorList>
    </citation>
    <scope>NUCLEOTIDE SEQUENCE [LARGE SCALE GENOMIC DNA]</scope>
    <source>
        <strain evidence="1">TK-2024</strain>
        <tissue evidence="1">Old leaves</tissue>
    </source>
</reference>
<gene>
    <name evidence="1" type="ORF">V6N12_045860</name>
</gene>
<evidence type="ECO:0000313" key="1">
    <source>
        <dbReference type="EMBL" id="KAK8593786.1"/>
    </source>
</evidence>
<proteinExistence type="predicted"/>
<dbReference type="EMBL" id="JBBPBM010000003">
    <property type="protein sequence ID" value="KAK8593786.1"/>
    <property type="molecule type" value="Genomic_DNA"/>
</dbReference>